<reference evidence="1" key="2">
    <citation type="submission" date="2017-11" db="EMBL/GenBank/DDBJ databases">
        <title>Coralsnake Venomics: Analyses of Venom Gland Transcriptomes and Proteomes of Six Brazilian Taxa.</title>
        <authorList>
            <person name="Aird S.D."/>
            <person name="Jorge da Silva N."/>
            <person name="Qiu L."/>
            <person name="Villar-Briones A."/>
            <person name="Aparecida-Saddi V."/>
            <person name="Campos-Telles M.P."/>
            <person name="Grau M."/>
            <person name="Mikheyev A.S."/>
        </authorList>
    </citation>
    <scope>NUCLEOTIDE SEQUENCE</scope>
    <source>
        <tissue evidence="1">Venom_gland</tissue>
    </source>
</reference>
<evidence type="ECO:0000313" key="1">
    <source>
        <dbReference type="EMBL" id="LAB34426.1"/>
    </source>
</evidence>
<organism evidence="1">
    <name type="scientific">Micrurus spixii</name>
    <name type="common">Amazon coral snake</name>
    <dbReference type="NCBI Taxonomy" id="129469"/>
    <lineage>
        <taxon>Eukaryota</taxon>
        <taxon>Metazoa</taxon>
        <taxon>Chordata</taxon>
        <taxon>Craniata</taxon>
        <taxon>Vertebrata</taxon>
        <taxon>Euteleostomi</taxon>
        <taxon>Lepidosauria</taxon>
        <taxon>Squamata</taxon>
        <taxon>Bifurcata</taxon>
        <taxon>Unidentata</taxon>
        <taxon>Episquamata</taxon>
        <taxon>Toxicofera</taxon>
        <taxon>Serpentes</taxon>
        <taxon>Colubroidea</taxon>
        <taxon>Elapidae</taxon>
        <taxon>Elapinae</taxon>
        <taxon>Micrurus</taxon>
    </lineage>
</organism>
<protein>
    <submittedName>
        <fullName evidence="1">Uncharacterized protein</fullName>
    </submittedName>
</protein>
<dbReference type="EMBL" id="IACM01109145">
    <property type="protein sequence ID" value="LAB34426.1"/>
    <property type="molecule type" value="Transcribed_RNA"/>
</dbReference>
<sequence>MKPRSSSPIQGISRLSIPARTFVGAAEWTRSMVWIRLHGWLEEIYHSLTATHILLVSLSLIVQSSSLSFNRAEASKPLDLLLQGTLQNIVLSQFRTEEHTNPEGFLP</sequence>
<proteinExistence type="predicted"/>
<reference evidence="1" key="1">
    <citation type="submission" date="2017-07" db="EMBL/GenBank/DDBJ databases">
        <authorList>
            <person name="Mikheyev A."/>
            <person name="Grau M."/>
        </authorList>
    </citation>
    <scope>NUCLEOTIDE SEQUENCE</scope>
    <source>
        <tissue evidence="1">Venom_gland</tissue>
    </source>
</reference>
<name>A0A2D4MNV9_9SAUR</name>
<dbReference type="AlphaFoldDB" id="A0A2D4MNV9"/>
<accession>A0A2D4MNV9</accession>